<dbReference type="SUPFAM" id="SSF53300">
    <property type="entry name" value="vWA-like"/>
    <property type="match status" value="1"/>
</dbReference>
<organism evidence="14">
    <name type="scientific">Fopius arisanus</name>
    <dbReference type="NCBI Taxonomy" id="64838"/>
    <lineage>
        <taxon>Eukaryota</taxon>
        <taxon>Metazoa</taxon>
        <taxon>Ecdysozoa</taxon>
        <taxon>Arthropoda</taxon>
        <taxon>Hexapoda</taxon>
        <taxon>Insecta</taxon>
        <taxon>Pterygota</taxon>
        <taxon>Neoptera</taxon>
        <taxon>Endopterygota</taxon>
        <taxon>Hymenoptera</taxon>
        <taxon>Apocrita</taxon>
        <taxon>Ichneumonoidea</taxon>
        <taxon>Braconidae</taxon>
        <taxon>Opiinae</taxon>
        <taxon>Fopius</taxon>
    </lineage>
</organism>
<dbReference type="GeneID" id="105273463"/>
<evidence type="ECO:0000256" key="7">
    <source>
        <dbReference type="ARBA" id="ARBA00023125"/>
    </source>
</evidence>
<reference evidence="14" key="1">
    <citation type="submission" date="2015-01" db="EMBL/GenBank/DDBJ databases">
        <title>Transcriptome Assembly of Fopius arisanus.</title>
        <authorList>
            <person name="Geib S."/>
        </authorList>
    </citation>
    <scope>NUCLEOTIDE SEQUENCE</scope>
</reference>
<name>A0A0C9PST8_9HYME</name>
<dbReference type="Proteomes" id="UP000694866">
    <property type="component" value="Unplaced"/>
</dbReference>
<dbReference type="EMBL" id="GBYB01010663">
    <property type="protein sequence ID" value="JAG80430.1"/>
    <property type="molecule type" value="Transcribed_RNA"/>
</dbReference>
<dbReference type="GO" id="GO:0016787">
    <property type="term" value="F:hydrolase activity"/>
    <property type="evidence" value="ECO:0007669"/>
    <property type="project" value="UniProtKB-KW"/>
</dbReference>
<evidence type="ECO:0000256" key="9">
    <source>
        <dbReference type="ARBA" id="ARBA00023204"/>
    </source>
</evidence>
<accession>A0A9R1UAF1</accession>
<sequence>MPPKADQERTVFVINVVSENGSDDKYLMNAKEMTKNMIEKKIFTKPRHEAGIILMGVKDDDSDFRICNHQEIQSVSWDMVKAVSEIEGSEGVFTKWLSGLKSALKIINTAYGRLIKCKIVLISNFPADPSQNFNNFDKLVEHFVDSEMTFVCCGPKNLQDKPPENLNKNEQKILEFCRAVNGFYCPFDYILPESRFYETGCTRFCPWMCNLEVHSIKIPIRVAVRASRTNTKAMWSLVSVETADGEKRAAPVPITQTKELVDRYKTVHEKQDTVKGYMCGNKFIPVTQEDEAGMELGHEAKSFKLYGVAKAETVSIIHRTGPSTWLVMPENGFEEPFFYFLQAMKNSNLVGFARRNYRDGGKSPMMNLLIPCTDDPELPWCFLMYQLIFAEEEHKVDPVSLNSVIEGLSKEEKDTVDELIDLMFVEGEEEGTSKNIVPAPERQHLWNVKAFRALHPDEPLPPPKDYLMALLEPPDSINAQEVRYCVERIKKSFELQPEEVMEVAVAEGNKIPDTPPNDVVDKEEENVDERDMQNLDGMFAE</sequence>
<accession>A0A9R1TRV1</accession>
<dbReference type="Gene3D" id="3.40.50.410">
    <property type="entry name" value="von Willebrand factor, type A domain"/>
    <property type="match status" value="1"/>
</dbReference>
<evidence type="ECO:0000256" key="6">
    <source>
        <dbReference type="ARBA" id="ARBA00022840"/>
    </source>
</evidence>
<dbReference type="EMBL" id="GBYB01010655">
    <property type="protein sequence ID" value="JAG80422.1"/>
    <property type="molecule type" value="Transcribed_RNA"/>
</dbReference>
<dbReference type="KEGG" id="fas:105273463"/>
<evidence type="ECO:0000313" key="15">
    <source>
        <dbReference type="EMBL" id="JAG74220.1"/>
    </source>
</evidence>
<dbReference type="GO" id="GO:0043564">
    <property type="term" value="C:Ku70:Ku80 complex"/>
    <property type="evidence" value="ECO:0007669"/>
    <property type="project" value="TreeGrafter"/>
</dbReference>
<dbReference type="InterPro" id="IPR006164">
    <property type="entry name" value="DNA_bd_Ku70/Ku80"/>
</dbReference>
<accession>A0A9R1UAE6</accession>
<evidence type="ECO:0000256" key="10">
    <source>
        <dbReference type="ARBA" id="ARBA00023242"/>
    </source>
</evidence>
<feature type="region of interest" description="Disordered" evidence="11">
    <location>
        <begin position="509"/>
        <end position="541"/>
    </location>
</feature>
<keyword evidence="3" id="KW-0227">DNA damage</keyword>
<evidence type="ECO:0000256" key="4">
    <source>
        <dbReference type="ARBA" id="ARBA00022801"/>
    </source>
</evidence>
<dbReference type="EMBL" id="GBYB01002266">
    <property type="protein sequence ID" value="JAG72033.1"/>
    <property type="molecule type" value="Transcribed_RNA"/>
</dbReference>
<evidence type="ECO:0000256" key="3">
    <source>
        <dbReference type="ARBA" id="ARBA00022763"/>
    </source>
</evidence>
<comment type="subcellular location">
    <subcellularLocation>
        <location evidence="1">Nucleus</location>
    </subcellularLocation>
</comment>
<dbReference type="Pfam" id="PF02735">
    <property type="entry name" value="Ku"/>
    <property type="match status" value="1"/>
</dbReference>
<keyword evidence="6" id="KW-0067">ATP-binding</keyword>
<dbReference type="OrthoDB" id="30826at2759"/>
<evidence type="ECO:0000256" key="5">
    <source>
        <dbReference type="ARBA" id="ARBA00022806"/>
    </source>
</evidence>
<dbReference type="EMBL" id="GBYB01004408">
    <property type="protein sequence ID" value="JAG74175.1"/>
    <property type="molecule type" value="Transcribed_RNA"/>
</dbReference>
<dbReference type="PANTHER" id="PTHR12604:SF4">
    <property type="entry name" value="X-RAY REPAIR CROSS-COMPLEMENTING PROTEIN 5"/>
    <property type="match status" value="1"/>
</dbReference>
<dbReference type="RefSeq" id="XP_011314227.1">
    <property type="nucleotide sequence ID" value="XM_011315925.1"/>
</dbReference>
<evidence type="ECO:0000313" key="19">
    <source>
        <dbReference type="RefSeq" id="XP_011314219.1"/>
    </source>
</evidence>
<dbReference type="RefSeq" id="XP_011314234.1">
    <property type="nucleotide sequence ID" value="XM_011315932.1"/>
</dbReference>
<keyword evidence="9" id="KW-0234">DNA repair</keyword>
<dbReference type="Gene3D" id="1.10.1600.10">
    <property type="match status" value="1"/>
</dbReference>
<dbReference type="SUPFAM" id="SSF100939">
    <property type="entry name" value="SPOC domain-like"/>
    <property type="match status" value="1"/>
</dbReference>
<evidence type="ECO:0000313" key="20">
    <source>
        <dbReference type="RefSeq" id="XP_011314227.1"/>
    </source>
</evidence>
<dbReference type="RefSeq" id="XP_011314219.1">
    <property type="nucleotide sequence ID" value="XM_011315917.1"/>
</dbReference>
<evidence type="ECO:0000256" key="2">
    <source>
        <dbReference type="ARBA" id="ARBA00022741"/>
    </source>
</evidence>
<evidence type="ECO:0000256" key="1">
    <source>
        <dbReference type="ARBA" id="ARBA00004123"/>
    </source>
</evidence>
<dbReference type="Gene3D" id="2.40.290.10">
    <property type="match status" value="1"/>
</dbReference>
<gene>
    <name evidence="14" type="primary">Xrcc5_2</name>
    <name evidence="19 20 21" type="synonym">LOC105273463</name>
    <name evidence="15" type="synonym">Xrcc5_0</name>
    <name evidence="17" type="synonym">Xrcc5_1</name>
    <name evidence="16" type="synonym">Xrcc5_3</name>
    <name evidence="13" type="synonym">Xrcc5_4</name>
    <name evidence="13" type="ORF">g.28702</name>
    <name evidence="15" type="ORF">g.28707</name>
    <name evidence="14" type="ORF">g.28714</name>
    <name evidence="16" type="ORF">g.28720</name>
    <name evidence="17" type="ORF">g.28723</name>
</gene>
<keyword evidence="18" id="KW-1185">Reference proteome</keyword>
<dbReference type="GO" id="GO:0003690">
    <property type="term" value="F:double-stranded DNA binding"/>
    <property type="evidence" value="ECO:0007669"/>
    <property type="project" value="TreeGrafter"/>
</dbReference>
<dbReference type="AlphaFoldDB" id="A0A0C9PST8"/>
<evidence type="ECO:0000313" key="21">
    <source>
        <dbReference type="RefSeq" id="XP_011314234.1"/>
    </source>
</evidence>
<dbReference type="EMBL" id="GBYB01004453">
    <property type="protein sequence ID" value="JAG74220.1"/>
    <property type="molecule type" value="Transcribed_RNA"/>
</dbReference>
<evidence type="ECO:0000313" key="17">
    <source>
        <dbReference type="EMBL" id="JAG80430.1"/>
    </source>
</evidence>
<keyword evidence="5" id="KW-0347">Helicase</keyword>
<keyword evidence="7" id="KW-0238">DNA-binding</keyword>
<proteinExistence type="predicted"/>
<protein>
    <submittedName>
        <fullName evidence="19 20">X-ray repair cross-complementing protein 5 isoform X1</fullName>
    </submittedName>
    <submittedName>
        <fullName evidence="15">Xrcc5_0 protein</fullName>
    </submittedName>
    <submittedName>
        <fullName evidence="17">Xrcc5_1 protein</fullName>
    </submittedName>
    <submittedName>
        <fullName evidence="14">Xrcc5_2 protein</fullName>
    </submittedName>
    <submittedName>
        <fullName evidence="16">Xrcc5_3 protein</fullName>
    </submittedName>
    <submittedName>
        <fullName evidence="13">Xrcc5_4 protein</fullName>
    </submittedName>
</protein>
<dbReference type="GO" id="GO:0042162">
    <property type="term" value="F:telomeric DNA binding"/>
    <property type="evidence" value="ECO:0007669"/>
    <property type="project" value="TreeGrafter"/>
</dbReference>
<dbReference type="GO" id="GO:0006310">
    <property type="term" value="P:DNA recombination"/>
    <property type="evidence" value="ECO:0007669"/>
    <property type="project" value="UniProtKB-KW"/>
</dbReference>
<accession>A0A0C9PST8</accession>
<reference evidence="19 20" key="2">
    <citation type="submission" date="2025-04" db="UniProtKB">
        <authorList>
            <consortium name="RefSeq"/>
        </authorList>
    </citation>
    <scope>IDENTIFICATION</scope>
    <source>
        <strain evidence="19 20">USDA-PBARC FA_bdor</strain>
        <tissue evidence="19 20">Whole organism</tissue>
    </source>
</reference>
<evidence type="ECO:0000256" key="11">
    <source>
        <dbReference type="SAM" id="MobiDB-lite"/>
    </source>
</evidence>
<keyword evidence="2" id="KW-0547">Nucleotide-binding</keyword>
<feature type="domain" description="Ku" evidence="12">
    <location>
        <begin position="265"/>
        <end position="404"/>
    </location>
</feature>
<evidence type="ECO:0000259" key="12">
    <source>
        <dbReference type="SMART" id="SM00559"/>
    </source>
</evidence>
<dbReference type="GO" id="GO:0004386">
    <property type="term" value="F:helicase activity"/>
    <property type="evidence" value="ECO:0007669"/>
    <property type="project" value="UniProtKB-KW"/>
</dbReference>
<evidence type="ECO:0000313" key="14">
    <source>
        <dbReference type="EMBL" id="JAG74175.1"/>
    </source>
</evidence>
<dbReference type="InterPro" id="IPR016194">
    <property type="entry name" value="SPOC-like_C_dom_sf"/>
</dbReference>
<evidence type="ECO:0000256" key="8">
    <source>
        <dbReference type="ARBA" id="ARBA00023172"/>
    </source>
</evidence>
<dbReference type="GO" id="GO:0006303">
    <property type="term" value="P:double-strand break repair via nonhomologous end joining"/>
    <property type="evidence" value="ECO:0007669"/>
    <property type="project" value="InterPro"/>
</dbReference>
<dbReference type="InterPro" id="IPR036465">
    <property type="entry name" value="vWFA_dom_sf"/>
</dbReference>
<keyword evidence="8" id="KW-0233">DNA recombination</keyword>
<evidence type="ECO:0000313" key="18">
    <source>
        <dbReference type="Proteomes" id="UP000694866"/>
    </source>
</evidence>
<dbReference type="SMART" id="SM00559">
    <property type="entry name" value="Ku78"/>
    <property type="match status" value="1"/>
</dbReference>
<keyword evidence="4" id="KW-0378">Hydrolase</keyword>
<dbReference type="GO" id="GO:0000723">
    <property type="term" value="P:telomere maintenance"/>
    <property type="evidence" value="ECO:0007669"/>
    <property type="project" value="TreeGrafter"/>
</dbReference>
<dbReference type="PANTHER" id="PTHR12604">
    <property type="entry name" value="KU AUTOANTIGEN DNA HELICASE"/>
    <property type="match status" value="1"/>
</dbReference>
<evidence type="ECO:0000313" key="13">
    <source>
        <dbReference type="EMBL" id="JAG72033.1"/>
    </source>
</evidence>
<evidence type="ECO:0000313" key="16">
    <source>
        <dbReference type="EMBL" id="JAG80422.1"/>
    </source>
</evidence>
<dbReference type="GO" id="GO:0005524">
    <property type="term" value="F:ATP binding"/>
    <property type="evidence" value="ECO:0007669"/>
    <property type="project" value="UniProtKB-KW"/>
</dbReference>
<keyword evidence="10" id="KW-0539">Nucleus</keyword>